<dbReference type="Gene3D" id="1.10.510.10">
    <property type="entry name" value="Transferase(Phosphotransferase) domain 1"/>
    <property type="match status" value="2"/>
</dbReference>
<dbReference type="PANTHER" id="PTHR46240:SF1">
    <property type="entry name" value="SERINE_THREONINE-PROTEIN KINASE ULK4"/>
    <property type="match status" value="1"/>
</dbReference>
<dbReference type="STRING" id="48269.A0A183LYS9"/>
<dbReference type="InterPro" id="IPR045906">
    <property type="entry name" value="ULK4"/>
</dbReference>
<feature type="region of interest" description="Disordered" evidence="1">
    <location>
        <begin position="403"/>
        <end position="448"/>
    </location>
</feature>
<protein>
    <submittedName>
        <fullName evidence="2">Uncharacterized protein</fullName>
    </submittedName>
</protein>
<dbReference type="Pfam" id="PF00069">
    <property type="entry name" value="Pkinase"/>
    <property type="match status" value="1"/>
</dbReference>
<reference evidence="2 3" key="1">
    <citation type="submission" date="2018-11" db="EMBL/GenBank/DDBJ databases">
        <authorList>
            <consortium name="Pathogen Informatics"/>
        </authorList>
    </citation>
    <scope>NUCLEOTIDE SEQUENCE [LARGE SCALE GENOMIC DNA]</scope>
    <source>
        <strain evidence="2 3">Zambia</strain>
    </source>
</reference>
<evidence type="ECO:0000256" key="1">
    <source>
        <dbReference type="SAM" id="MobiDB-lite"/>
    </source>
</evidence>
<feature type="compositionally biased region" description="Polar residues" evidence="1">
    <location>
        <begin position="428"/>
        <end position="448"/>
    </location>
</feature>
<dbReference type="SMART" id="SM00220">
    <property type="entry name" value="S_TKc"/>
    <property type="match status" value="1"/>
</dbReference>
<dbReference type="PROSITE" id="PS50011">
    <property type="entry name" value="PROTEIN_KINASE_DOM"/>
    <property type="match status" value="1"/>
</dbReference>
<feature type="compositionally biased region" description="Basic and acidic residues" evidence="1">
    <location>
        <begin position="281"/>
        <end position="290"/>
    </location>
</feature>
<dbReference type="SUPFAM" id="SSF56112">
    <property type="entry name" value="Protein kinase-like (PK-like)"/>
    <property type="match status" value="1"/>
</dbReference>
<evidence type="ECO:0000313" key="3">
    <source>
        <dbReference type="Proteomes" id="UP000277204"/>
    </source>
</evidence>
<organism evidence="2 3">
    <name type="scientific">Schistosoma margrebowiei</name>
    <dbReference type="NCBI Taxonomy" id="48269"/>
    <lineage>
        <taxon>Eukaryota</taxon>
        <taxon>Metazoa</taxon>
        <taxon>Spiralia</taxon>
        <taxon>Lophotrochozoa</taxon>
        <taxon>Platyhelminthes</taxon>
        <taxon>Trematoda</taxon>
        <taxon>Digenea</taxon>
        <taxon>Strigeidida</taxon>
        <taxon>Schistosomatoidea</taxon>
        <taxon>Schistosomatidae</taxon>
        <taxon>Schistosoma</taxon>
    </lineage>
</organism>
<sequence>MENFVLYDEIEKTTEQVIYKARRKGTIKYLAVACTEKHKRPVISNHVRVSHELKHKNVLQFYEWYETSNHLWLVMELCTGGSLEQFLLDGNGTVKLFDFSLAHTEDEILDDLLVQFCEEDDYNQGDFLRSLSVHSGYDSPETISQYENSKSSDYWGLGCLFYNMFFGHPPFSGESQEELDRNILNREPNYSNPNVSIPPSPIFKSLLTLLLTKSSSKRISENDLIKHPFWHQRISVADSINLVEDKNSLNQASVDKTQIESECYLNGKTNSTTITSFPSKNSEDTPKLSHYNEKSMNTAEGNEKPESFDSAISNSDASLSSMAPVSDNEHTISVVTIPTHNNTDGNHHHLDQQHSITTDTIVTTTDTTATTVTITITTPSNNDNNNKLNLLCQKLNDHVITSNDQSVVNNSNNLDKSKMKKNSFSSNDRMVQSEYHTSTSNLSQSKFR</sequence>
<accession>A0A183LYS9</accession>
<gene>
    <name evidence="2" type="ORF">SMRZ_LOCUS8954</name>
</gene>
<name>A0A183LYS9_9TREM</name>
<keyword evidence="3" id="KW-1185">Reference proteome</keyword>
<dbReference type="InterPro" id="IPR011009">
    <property type="entry name" value="Kinase-like_dom_sf"/>
</dbReference>
<dbReference type="InterPro" id="IPR000719">
    <property type="entry name" value="Prot_kinase_dom"/>
</dbReference>
<feature type="region of interest" description="Disordered" evidence="1">
    <location>
        <begin position="270"/>
        <end position="290"/>
    </location>
</feature>
<dbReference type="AlphaFoldDB" id="A0A183LYS9"/>
<dbReference type="GO" id="GO:0004672">
    <property type="term" value="F:protein kinase activity"/>
    <property type="evidence" value="ECO:0007669"/>
    <property type="project" value="InterPro"/>
</dbReference>
<dbReference type="EMBL" id="UZAI01004066">
    <property type="protein sequence ID" value="VDO84104.1"/>
    <property type="molecule type" value="Genomic_DNA"/>
</dbReference>
<dbReference type="PANTHER" id="PTHR46240">
    <property type="entry name" value="SER/THR PROTEIN KINASE ULK4"/>
    <property type="match status" value="1"/>
</dbReference>
<evidence type="ECO:0000313" key="2">
    <source>
        <dbReference type="EMBL" id="VDO84104.1"/>
    </source>
</evidence>
<dbReference type="GO" id="GO:0005524">
    <property type="term" value="F:ATP binding"/>
    <property type="evidence" value="ECO:0007669"/>
    <property type="project" value="InterPro"/>
</dbReference>
<proteinExistence type="predicted"/>
<dbReference type="Proteomes" id="UP000277204">
    <property type="component" value="Unassembled WGS sequence"/>
</dbReference>
<feature type="compositionally biased region" description="Polar residues" evidence="1">
    <location>
        <begin position="270"/>
        <end position="280"/>
    </location>
</feature>